<reference evidence="1 2" key="1">
    <citation type="submission" date="2024-01" db="EMBL/GenBank/DDBJ databases">
        <title>Uliginosibacterium soil sp. nov.</title>
        <authorList>
            <person name="Lv Y."/>
        </authorList>
    </citation>
    <scope>NUCLEOTIDE SEQUENCE [LARGE SCALE GENOMIC DNA]</scope>
    <source>
        <strain evidence="1 2">H3</strain>
    </source>
</reference>
<proteinExistence type="predicted"/>
<organism evidence="1 2">
    <name type="scientific">Uliginosibacterium silvisoli</name>
    <dbReference type="NCBI Taxonomy" id="3114758"/>
    <lineage>
        <taxon>Bacteria</taxon>
        <taxon>Pseudomonadati</taxon>
        <taxon>Pseudomonadota</taxon>
        <taxon>Betaproteobacteria</taxon>
        <taxon>Rhodocyclales</taxon>
        <taxon>Zoogloeaceae</taxon>
        <taxon>Uliginosibacterium</taxon>
    </lineage>
</organism>
<protein>
    <recommendedName>
        <fullName evidence="3">Tryptophan synthase subunit beta like protein</fullName>
    </recommendedName>
</protein>
<keyword evidence="2" id="KW-1185">Reference proteome</keyword>
<accession>A0ABU6K8M3</accession>
<evidence type="ECO:0000313" key="2">
    <source>
        <dbReference type="Proteomes" id="UP001331561"/>
    </source>
</evidence>
<gene>
    <name evidence="1" type="ORF">VVD49_17945</name>
</gene>
<comment type="caution">
    <text evidence="1">The sequence shown here is derived from an EMBL/GenBank/DDBJ whole genome shotgun (WGS) entry which is preliminary data.</text>
</comment>
<dbReference type="Proteomes" id="UP001331561">
    <property type="component" value="Unassembled WGS sequence"/>
</dbReference>
<dbReference type="RefSeq" id="WP_327600585.1">
    <property type="nucleotide sequence ID" value="NZ_JAYXHS010000003.1"/>
</dbReference>
<sequence length="114" mass="12657">MPFVRRNAEGRIVALLDAEEAASYAHLTAYSIEQLPGTHPEVIAFLGTDPAENFSGLDASFIRVMEDLIDVLIEKGVLRLTDLPVDAQRKLLARKDMRRKLKGALNLLGDRDVI</sequence>
<name>A0ABU6K8M3_9RHOO</name>
<evidence type="ECO:0000313" key="1">
    <source>
        <dbReference type="EMBL" id="MEC5387620.1"/>
    </source>
</evidence>
<evidence type="ECO:0008006" key="3">
    <source>
        <dbReference type="Google" id="ProtNLM"/>
    </source>
</evidence>
<dbReference type="EMBL" id="JAYXHS010000003">
    <property type="protein sequence ID" value="MEC5387620.1"/>
    <property type="molecule type" value="Genomic_DNA"/>
</dbReference>